<dbReference type="AlphaFoldDB" id="A0A553P279"/>
<proteinExistence type="predicted"/>
<evidence type="ECO:0000313" key="2">
    <source>
        <dbReference type="Proteomes" id="UP000318571"/>
    </source>
</evidence>
<protein>
    <submittedName>
        <fullName evidence="1">Uncharacterized protein</fullName>
    </submittedName>
</protein>
<keyword evidence="2" id="KW-1185">Reference proteome</keyword>
<comment type="caution">
    <text evidence="1">The sequence shown here is derived from an EMBL/GenBank/DDBJ whole genome shotgun (WGS) entry which is preliminary data.</text>
</comment>
<sequence>SLECPVDHPWAFDYGLKCCKTYKGLSRNQDLRYEHSSSSCENDKWVTCPDRERRCRSRVDPVTCPESYPLGLIEEGCCESIVSRYDPDANPSCLGGILDPYSSPTCCSKLFEVNLCTERRQKCLSSTGLSKKINLTILDETTLYGTLYARYALTDSKCDKIYNNYWVASGKGRYFIIDYGYHIVPKKVILRNGHNAGYNDRATRNFKIYGSDIVPPSNQEPWAEWIEMAEGSFPHPNTFGFKLCRVPLTTINFNSSRQLRYFKFH</sequence>
<dbReference type="Proteomes" id="UP000318571">
    <property type="component" value="Chromosome 7"/>
</dbReference>
<feature type="non-terminal residue" evidence="1">
    <location>
        <position position="1"/>
    </location>
</feature>
<name>A0A553P279_TIGCA</name>
<evidence type="ECO:0000313" key="1">
    <source>
        <dbReference type="EMBL" id="TRY71801.1"/>
    </source>
</evidence>
<dbReference type="EMBL" id="VCGU01000008">
    <property type="protein sequence ID" value="TRY71801.1"/>
    <property type="molecule type" value="Genomic_DNA"/>
</dbReference>
<accession>A0A553P279</accession>
<organism evidence="1 2">
    <name type="scientific">Tigriopus californicus</name>
    <name type="common">Marine copepod</name>
    <dbReference type="NCBI Taxonomy" id="6832"/>
    <lineage>
        <taxon>Eukaryota</taxon>
        <taxon>Metazoa</taxon>
        <taxon>Ecdysozoa</taxon>
        <taxon>Arthropoda</taxon>
        <taxon>Crustacea</taxon>
        <taxon>Multicrustacea</taxon>
        <taxon>Hexanauplia</taxon>
        <taxon>Copepoda</taxon>
        <taxon>Harpacticoida</taxon>
        <taxon>Harpacticidae</taxon>
        <taxon>Tigriopus</taxon>
    </lineage>
</organism>
<gene>
    <name evidence="1" type="ORF">TCAL_11178</name>
</gene>
<feature type="non-terminal residue" evidence="1">
    <location>
        <position position="265"/>
    </location>
</feature>
<reference evidence="1 2" key="1">
    <citation type="journal article" date="2018" name="Nat. Ecol. Evol.">
        <title>Genomic signatures of mitonuclear coevolution across populations of Tigriopus californicus.</title>
        <authorList>
            <person name="Barreto F.S."/>
            <person name="Watson E.T."/>
            <person name="Lima T.G."/>
            <person name="Willett C.S."/>
            <person name="Edmands S."/>
            <person name="Li W."/>
            <person name="Burton R.S."/>
        </authorList>
    </citation>
    <scope>NUCLEOTIDE SEQUENCE [LARGE SCALE GENOMIC DNA]</scope>
    <source>
        <strain evidence="1 2">San Diego</strain>
    </source>
</reference>